<dbReference type="OrthoDB" id="3365698at2759"/>
<feature type="domain" description="F-box" evidence="1">
    <location>
        <begin position="66"/>
        <end position="118"/>
    </location>
</feature>
<dbReference type="InterPro" id="IPR036047">
    <property type="entry name" value="F-box-like_dom_sf"/>
</dbReference>
<dbReference type="EMBL" id="KN824330">
    <property type="protein sequence ID" value="KIM23928.1"/>
    <property type="molecule type" value="Genomic_DNA"/>
</dbReference>
<dbReference type="Proteomes" id="UP000054097">
    <property type="component" value="Unassembled WGS sequence"/>
</dbReference>
<proteinExistence type="predicted"/>
<organism evidence="2 3">
    <name type="scientific">Serendipita vermifera MAFF 305830</name>
    <dbReference type="NCBI Taxonomy" id="933852"/>
    <lineage>
        <taxon>Eukaryota</taxon>
        <taxon>Fungi</taxon>
        <taxon>Dikarya</taxon>
        <taxon>Basidiomycota</taxon>
        <taxon>Agaricomycotina</taxon>
        <taxon>Agaricomycetes</taxon>
        <taxon>Sebacinales</taxon>
        <taxon>Serendipitaceae</taxon>
        <taxon>Serendipita</taxon>
    </lineage>
</organism>
<dbReference type="HOGENOM" id="CLU_1205399_0_0_1"/>
<evidence type="ECO:0000313" key="3">
    <source>
        <dbReference type="Proteomes" id="UP000054097"/>
    </source>
</evidence>
<dbReference type="STRING" id="933852.A0A0C2WBW0"/>
<keyword evidence="3" id="KW-1185">Reference proteome</keyword>
<accession>A0A0C2WBW0</accession>
<dbReference type="SUPFAM" id="SSF81383">
    <property type="entry name" value="F-box domain"/>
    <property type="match status" value="1"/>
</dbReference>
<dbReference type="Gene3D" id="1.20.1280.50">
    <property type="match status" value="1"/>
</dbReference>
<gene>
    <name evidence="2" type="ORF">M408DRAFT_27513</name>
</gene>
<dbReference type="AlphaFoldDB" id="A0A0C2WBW0"/>
<evidence type="ECO:0000313" key="2">
    <source>
        <dbReference type="EMBL" id="KIM23928.1"/>
    </source>
</evidence>
<dbReference type="Pfam" id="PF12937">
    <property type="entry name" value="F-box-like"/>
    <property type="match status" value="1"/>
</dbReference>
<reference evidence="2 3" key="1">
    <citation type="submission" date="2014-04" db="EMBL/GenBank/DDBJ databases">
        <authorList>
            <consortium name="DOE Joint Genome Institute"/>
            <person name="Kuo A."/>
            <person name="Zuccaro A."/>
            <person name="Kohler A."/>
            <person name="Nagy L.G."/>
            <person name="Floudas D."/>
            <person name="Copeland A."/>
            <person name="Barry K.W."/>
            <person name="Cichocki N."/>
            <person name="Veneault-Fourrey C."/>
            <person name="LaButti K."/>
            <person name="Lindquist E.A."/>
            <person name="Lipzen A."/>
            <person name="Lundell T."/>
            <person name="Morin E."/>
            <person name="Murat C."/>
            <person name="Sun H."/>
            <person name="Tunlid A."/>
            <person name="Henrissat B."/>
            <person name="Grigoriev I.V."/>
            <person name="Hibbett D.S."/>
            <person name="Martin F."/>
            <person name="Nordberg H.P."/>
            <person name="Cantor M.N."/>
            <person name="Hua S.X."/>
        </authorList>
    </citation>
    <scope>NUCLEOTIDE SEQUENCE [LARGE SCALE GENOMIC DNA]</scope>
    <source>
        <strain evidence="2 3">MAFF 305830</strain>
    </source>
</reference>
<reference evidence="3" key="2">
    <citation type="submission" date="2015-01" db="EMBL/GenBank/DDBJ databases">
        <title>Evolutionary Origins and Diversification of the Mycorrhizal Mutualists.</title>
        <authorList>
            <consortium name="DOE Joint Genome Institute"/>
            <consortium name="Mycorrhizal Genomics Consortium"/>
            <person name="Kohler A."/>
            <person name="Kuo A."/>
            <person name="Nagy L.G."/>
            <person name="Floudas D."/>
            <person name="Copeland A."/>
            <person name="Barry K.W."/>
            <person name="Cichocki N."/>
            <person name="Veneault-Fourrey C."/>
            <person name="LaButti K."/>
            <person name="Lindquist E.A."/>
            <person name="Lipzen A."/>
            <person name="Lundell T."/>
            <person name="Morin E."/>
            <person name="Murat C."/>
            <person name="Riley R."/>
            <person name="Ohm R."/>
            <person name="Sun H."/>
            <person name="Tunlid A."/>
            <person name="Henrissat B."/>
            <person name="Grigoriev I.V."/>
            <person name="Hibbett D.S."/>
            <person name="Martin F."/>
        </authorList>
    </citation>
    <scope>NUCLEOTIDE SEQUENCE [LARGE SCALE GENOMIC DNA]</scope>
    <source>
        <strain evidence="3">MAFF 305830</strain>
    </source>
</reference>
<sequence length="230" mass="26679">MSESIGLQISEAQATYDKIQARYEEQLAILKSELHAAMQHTIMLQTLKETVDNEMNEIYGVIHPIRRIPVELLKQIFEETLRTREGYKMWQATQISHVCQYWRAVALDTPSLWSKLCIDFRYDPLNLIIEYWNWMIERVKMTPVDVHFYSLGGMQQSGAAVSEHNREEQKKVDACSLLRIPVIRELNIDVDSTYPTDQAFSMITGFPRNTAWWRSVGHGPRAAAGWADFL</sequence>
<dbReference type="InterPro" id="IPR001810">
    <property type="entry name" value="F-box_dom"/>
</dbReference>
<protein>
    <recommendedName>
        <fullName evidence="1">F-box domain-containing protein</fullName>
    </recommendedName>
</protein>
<name>A0A0C2WBW0_SERVB</name>
<evidence type="ECO:0000259" key="1">
    <source>
        <dbReference type="Pfam" id="PF12937"/>
    </source>
</evidence>